<organism evidence="2 3">
    <name type="scientific">Coniochaeta ligniaria NRRL 30616</name>
    <dbReference type="NCBI Taxonomy" id="1408157"/>
    <lineage>
        <taxon>Eukaryota</taxon>
        <taxon>Fungi</taxon>
        <taxon>Dikarya</taxon>
        <taxon>Ascomycota</taxon>
        <taxon>Pezizomycotina</taxon>
        <taxon>Sordariomycetes</taxon>
        <taxon>Sordariomycetidae</taxon>
        <taxon>Coniochaetales</taxon>
        <taxon>Coniochaetaceae</taxon>
        <taxon>Coniochaeta</taxon>
    </lineage>
</organism>
<reference evidence="2 3" key="1">
    <citation type="submission" date="2016-10" db="EMBL/GenBank/DDBJ databases">
        <title>Draft genome sequence of Coniochaeta ligniaria NRRL30616, a lignocellulolytic fungus for bioabatement of inhibitors in plant biomass hydrolysates.</title>
        <authorList>
            <consortium name="DOE Joint Genome Institute"/>
            <person name="Jimenez D.J."/>
            <person name="Hector R.E."/>
            <person name="Riley R."/>
            <person name="Sun H."/>
            <person name="Grigoriev I.V."/>
            <person name="Van Elsas J.D."/>
            <person name="Nichols N.N."/>
        </authorList>
    </citation>
    <scope>NUCLEOTIDE SEQUENCE [LARGE SCALE GENOMIC DNA]</scope>
    <source>
        <strain evidence="2 3">NRRL 30616</strain>
    </source>
</reference>
<accession>A0A1J7JR36</accession>
<dbReference type="AlphaFoldDB" id="A0A1J7JR36"/>
<protein>
    <submittedName>
        <fullName evidence="2">Uncharacterized protein</fullName>
    </submittedName>
</protein>
<proteinExistence type="predicted"/>
<sequence>MKLLPLLPLAALPSLPLAALPSLPLAWRVGLWPYQGIGKDQQYSGTVGAGVCHTVDAIKLGQVTFDATTKYWADLHEVLVYADKSCDPDFKIYSGRHSLTGKDVKPPKVAKSFLVQ</sequence>
<feature type="signal peptide" evidence="1">
    <location>
        <begin position="1"/>
        <end position="18"/>
    </location>
</feature>
<gene>
    <name evidence="2" type="ORF">CONLIGDRAFT_714607</name>
</gene>
<evidence type="ECO:0000256" key="1">
    <source>
        <dbReference type="SAM" id="SignalP"/>
    </source>
</evidence>
<keyword evidence="3" id="KW-1185">Reference proteome</keyword>
<name>A0A1J7JR36_9PEZI</name>
<evidence type="ECO:0000313" key="3">
    <source>
        <dbReference type="Proteomes" id="UP000182658"/>
    </source>
</evidence>
<dbReference type="OrthoDB" id="3942708at2759"/>
<feature type="chain" id="PRO_5013085949" evidence="1">
    <location>
        <begin position="19"/>
        <end position="116"/>
    </location>
</feature>
<dbReference type="Proteomes" id="UP000182658">
    <property type="component" value="Unassembled WGS sequence"/>
</dbReference>
<dbReference type="EMBL" id="KV875097">
    <property type="protein sequence ID" value="OIW30226.1"/>
    <property type="molecule type" value="Genomic_DNA"/>
</dbReference>
<keyword evidence="1" id="KW-0732">Signal</keyword>
<evidence type="ECO:0000313" key="2">
    <source>
        <dbReference type="EMBL" id="OIW30226.1"/>
    </source>
</evidence>
<dbReference type="InParanoid" id="A0A1J7JR36"/>